<dbReference type="InterPro" id="IPR004843">
    <property type="entry name" value="Calcineurin-like_PHP"/>
</dbReference>
<sequence length="877" mass="98619">MNKLYLILLVATFLFVTNLFAESTDNKGNDQPIFTVAILSDLHNQQDLISGSIENVRLRGTVINTIERIKKEENIDLLVMNGDYTSDVSIPKSNWERVRELMHEASLEAFQDDAKNKPVLYINGNHDYEVGKDVWQGEGSANYNAGDFYTFPMKTNVGELDEKDCFYEKTLDGKYDLLAAFHYVINGFDFVCLNTGKFLYQSAINYQYSIESVTWCKNKLEEICKDDPDKTIFFMAHFPFADSKSIHVHGNKGLNPVESTVLLKSTLTKYRNLIYIYGHDHGGDNAYIRTETAQRVTQYDSNGNWYVETDQNESGTLFCIKDLCNKYLGYGDSNINLLENENICTVSSVNNGMFNIKINDGITPHLYFSTGSKMFSVNREAKDLFLYEIVSTDGGESKATQVSSVEDGKQYLIVFKDNEEYHALTNEKNGKSGADRRLKSVVVSVSGTDATYFDSNLGDDYSAIWTIAGKERGTKSFCSSFAGSMRYYGSTIDEYASIRNSRLIQTLIVYVYKDRVVLQMKNYGETGLLNGITIAETPAPFISERLVSNTGVDYKFAVASENEQEGTVKSSHETGSQKENTKITVTAKALDGFVFEKWINEKGDLLSTENPYAFSLTRDTAIYARFKKVEIPQPVHYDFILIPPTEIVGSVSSKPDPGRLEERTTITVTATPKSGFVFDKWVNGNNITLSTQNPYRFSLTGDMIVYAEFKENQNPGPVYYDFVIIPPTGTVGTVSSYPGPGHWAERTRITVTATPQEGFVFEKWTNGLNETLSTQNPYSFILDETNALIYANFKSAEIDTGVEDIRTGSPTVSVRDHMLHVDNICAGSKIVVMDMAGRILSTNESKDDYIRMPLSEKQIYIVKVTYLKTDWIFKVIG</sequence>
<evidence type="ECO:0000259" key="3">
    <source>
        <dbReference type="Pfam" id="PF18998"/>
    </source>
</evidence>
<feature type="domain" description="Calcineurin-like phosphoesterase" evidence="2">
    <location>
        <begin position="35"/>
        <end position="282"/>
    </location>
</feature>
<dbReference type="InterPro" id="IPR051918">
    <property type="entry name" value="STPP_CPPED1"/>
</dbReference>
<dbReference type="PANTHER" id="PTHR43143:SF1">
    <property type="entry name" value="SERINE_THREONINE-PROTEIN PHOSPHATASE CPPED1"/>
    <property type="match status" value="1"/>
</dbReference>
<dbReference type="Gene3D" id="3.60.21.10">
    <property type="match status" value="1"/>
</dbReference>
<dbReference type="PANTHER" id="PTHR43143">
    <property type="entry name" value="METALLOPHOSPHOESTERASE, CALCINEURIN SUPERFAMILY"/>
    <property type="match status" value="1"/>
</dbReference>
<feature type="domain" description="Bacterial repeat" evidence="3">
    <location>
        <begin position="649"/>
        <end position="713"/>
    </location>
</feature>
<evidence type="ECO:0000259" key="2">
    <source>
        <dbReference type="Pfam" id="PF00149"/>
    </source>
</evidence>
<dbReference type="Pfam" id="PF18998">
    <property type="entry name" value="Flg_new_2"/>
    <property type="match status" value="3"/>
</dbReference>
<evidence type="ECO:0000256" key="1">
    <source>
        <dbReference type="SAM" id="SignalP"/>
    </source>
</evidence>
<dbReference type="HOGENOM" id="CLU_327841_0_0_10"/>
<protein>
    <recommendedName>
        <fullName evidence="6">Calcineurin-like phosphoesterase domain-containing protein</fullName>
    </recommendedName>
</protein>
<dbReference type="STRING" id="1203610.HMPREF1536_04700"/>
<comment type="caution">
    <text evidence="4">The sequence shown here is derived from an EMBL/GenBank/DDBJ whole genome shotgun (WGS) entry which is preliminary data.</text>
</comment>
<proteinExistence type="predicted"/>
<dbReference type="EMBL" id="AQHW01000026">
    <property type="protein sequence ID" value="KKB48539.1"/>
    <property type="molecule type" value="Genomic_DNA"/>
</dbReference>
<dbReference type="Proteomes" id="UP000033035">
    <property type="component" value="Unassembled WGS sequence"/>
</dbReference>
<dbReference type="PATRIC" id="fig|1203610.3.peg.4792"/>
<dbReference type="GO" id="GO:0016787">
    <property type="term" value="F:hydrolase activity"/>
    <property type="evidence" value="ECO:0007669"/>
    <property type="project" value="InterPro"/>
</dbReference>
<dbReference type="RefSeq" id="WP_028728823.1">
    <property type="nucleotide sequence ID" value="NZ_AUAE01000038.1"/>
</dbReference>
<keyword evidence="1" id="KW-0732">Signal</keyword>
<dbReference type="SUPFAM" id="SSF56300">
    <property type="entry name" value="Metallo-dependent phosphatases"/>
    <property type="match status" value="1"/>
</dbReference>
<reference evidence="4 5" key="1">
    <citation type="submission" date="2013-04" db="EMBL/GenBank/DDBJ databases">
        <title>The Genome Sequence of Parabacteroides gordonii DSM 23371.</title>
        <authorList>
            <consortium name="The Broad Institute Genomics Platform"/>
            <person name="Earl A."/>
            <person name="Ward D."/>
            <person name="Feldgarden M."/>
            <person name="Gevers D."/>
            <person name="Martens E."/>
            <person name="Sakamoto M."/>
            <person name="Benno Y."/>
            <person name="Suzuki N."/>
            <person name="Matsunaga N."/>
            <person name="Koshihara K."/>
            <person name="Seki M."/>
            <person name="Komiya H."/>
            <person name="Walker B."/>
            <person name="Young S."/>
            <person name="Zeng Q."/>
            <person name="Gargeya S."/>
            <person name="Fitzgerald M."/>
            <person name="Haas B."/>
            <person name="Abouelleil A."/>
            <person name="Allen A.W."/>
            <person name="Alvarado L."/>
            <person name="Arachchi H.M."/>
            <person name="Berlin A.M."/>
            <person name="Chapman S.B."/>
            <person name="Gainer-Dewar J."/>
            <person name="Goldberg J."/>
            <person name="Griggs A."/>
            <person name="Gujja S."/>
            <person name="Hansen M."/>
            <person name="Howarth C."/>
            <person name="Imamovic A."/>
            <person name="Ireland A."/>
            <person name="Larimer J."/>
            <person name="McCowan C."/>
            <person name="Murphy C."/>
            <person name="Pearson M."/>
            <person name="Poon T.W."/>
            <person name="Priest M."/>
            <person name="Roberts A."/>
            <person name="Saif S."/>
            <person name="Shea T."/>
            <person name="Sisk P."/>
            <person name="Sykes S."/>
            <person name="Wortman J."/>
            <person name="Nusbaum C."/>
            <person name="Birren B."/>
        </authorList>
    </citation>
    <scope>NUCLEOTIDE SEQUENCE [LARGE SCALE GENOMIC DNA]</scope>
    <source>
        <strain evidence="4 5">MS-1</strain>
    </source>
</reference>
<organism evidence="4 5">
    <name type="scientific">Parabacteroides gordonii MS-1 = DSM 23371</name>
    <dbReference type="NCBI Taxonomy" id="1203610"/>
    <lineage>
        <taxon>Bacteria</taxon>
        <taxon>Pseudomonadati</taxon>
        <taxon>Bacteroidota</taxon>
        <taxon>Bacteroidia</taxon>
        <taxon>Bacteroidales</taxon>
        <taxon>Tannerellaceae</taxon>
        <taxon>Parabacteroides</taxon>
    </lineage>
</organism>
<keyword evidence="5" id="KW-1185">Reference proteome</keyword>
<evidence type="ECO:0000313" key="5">
    <source>
        <dbReference type="Proteomes" id="UP000033035"/>
    </source>
</evidence>
<feature type="domain" description="Bacterial repeat" evidence="3">
    <location>
        <begin position="729"/>
        <end position="795"/>
    </location>
</feature>
<feature type="signal peptide" evidence="1">
    <location>
        <begin position="1"/>
        <end position="21"/>
    </location>
</feature>
<dbReference type="InterPro" id="IPR029052">
    <property type="entry name" value="Metallo-depent_PP-like"/>
</dbReference>
<dbReference type="InterPro" id="IPR044060">
    <property type="entry name" value="Bacterial_rp_domain"/>
</dbReference>
<accession>A0A0F5ISK8</accession>
<gene>
    <name evidence="4" type="ORF">HMPREF1536_04700</name>
</gene>
<dbReference type="AlphaFoldDB" id="A0A0F5ISK8"/>
<dbReference type="Pfam" id="PF00149">
    <property type="entry name" value="Metallophos"/>
    <property type="match status" value="1"/>
</dbReference>
<evidence type="ECO:0000313" key="4">
    <source>
        <dbReference type="EMBL" id="KKB48539.1"/>
    </source>
</evidence>
<feature type="domain" description="Bacterial repeat" evidence="3">
    <location>
        <begin position="558"/>
        <end position="629"/>
    </location>
</feature>
<name>A0A0F5ISK8_9BACT</name>
<evidence type="ECO:0008006" key="6">
    <source>
        <dbReference type="Google" id="ProtNLM"/>
    </source>
</evidence>
<feature type="chain" id="PRO_5002488399" description="Calcineurin-like phosphoesterase domain-containing protein" evidence="1">
    <location>
        <begin position="22"/>
        <end position="877"/>
    </location>
</feature>